<dbReference type="GO" id="GO:0046872">
    <property type="term" value="F:metal ion binding"/>
    <property type="evidence" value="ECO:0007669"/>
    <property type="project" value="UniProtKB-KW"/>
</dbReference>
<dbReference type="PROSITE" id="PS51918">
    <property type="entry name" value="RADICAL_SAM"/>
    <property type="match status" value="1"/>
</dbReference>
<keyword evidence="1" id="KW-0479">Metal-binding</keyword>
<feature type="region of interest" description="Disordered" evidence="4">
    <location>
        <begin position="1"/>
        <end position="21"/>
    </location>
</feature>
<gene>
    <name evidence="6" type="ORF">C1O66_08030</name>
</gene>
<keyword evidence="7" id="KW-1185">Reference proteome</keyword>
<dbReference type="OrthoDB" id="9785699at2"/>
<dbReference type="NCBIfam" id="NF033668">
    <property type="entry name" value="rSAM_PA0069"/>
    <property type="match status" value="1"/>
</dbReference>
<dbReference type="Proteomes" id="UP000235916">
    <property type="component" value="Unassembled WGS sequence"/>
</dbReference>
<dbReference type="InterPro" id="IPR007197">
    <property type="entry name" value="rSAM"/>
</dbReference>
<organism evidence="6 7">
    <name type="scientific">Kinneretia aquatilis</name>
    <dbReference type="NCBI Taxonomy" id="2070761"/>
    <lineage>
        <taxon>Bacteria</taxon>
        <taxon>Pseudomonadati</taxon>
        <taxon>Pseudomonadota</taxon>
        <taxon>Betaproteobacteria</taxon>
        <taxon>Burkholderiales</taxon>
        <taxon>Sphaerotilaceae</taxon>
        <taxon>Roseateles</taxon>
    </lineage>
</organism>
<dbReference type="PANTHER" id="PTHR43432:SF3">
    <property type="entry name" value="SLR0285 PROTEIN"/>
    <property type="match status" value="1"/>
</dbReference>
<dbReference type="GO" id="GO:0051536">
    <property type="term" value="F:iron-sulfur cluster binding"/>
    <property type="evidence" value="ECO:0007669"/>
    <property type="project" value="UniProtKB-KW"/>
</dbReference>
<dbReference type="Gene3D" id="3.80.30.30">
    <property type="match status" value="1"/>
</dbReference>
<evidence type="ECO:0000256" key="4">
    <source>
        <dbReference type="SAM" id="MobiDB-lite"/>
    </source>
</evidence>
<protein>
    <submittedName>
        <fullName evidence="6">Radical SAM protein</fullName>
    </submittedName>
</protein>
<evidence type="ECO:0000256" key="2">
    <source>
        <dbReference type="ARBA" id="ARBA00023004"/>
    </source>
</evidence>
<comment type="caution">
    <text evidence="6">The sequence shown here is derived from an EMBL/GenBank/DDBJ whole genome shotgun (WGS) entry which is preliminary data.</text>
</comment>
<evidence type="ECO:0000256" key="3">
    <source>
        <dbReference type="ARBA" id="ARBA00023014"/>
    </source>
</evidence>
<feature type="domain" description="Radical SAM core" evidence="5">
    <location>
        <begin position="87"/>
        <end position="324"/>
    </location>
</feature>
<reference evidence="6 7" key="1">
    <citation type="submission" date="2018-01" db="EMBL/GenBank/DDBJ databases">
        <title>Draft genome sequence of Paucibacter aquatile CR182 isolated from freshwater of the Nakdong River.</title>
        <authorList>
            <person name="Choi A."/>
            <person name="Chung E.J."/>
        </authorList>
    </citation>
    <scope>NUCLEOTIDE SEQUENCE [LARGE SCALE GENOMIC DNA]</scope>
    <source>
        <strain evidence="6 7">CR182</strain>
    </source>
</reference>
<keyword evidence="3" id="KW-0411">Iron-sulfur</keyword>
<evidence type="ECO:0000313" key="7">
    <source>
        <dbReference type="Proteomes" id="UP000235916"/>
    </source>
</evidence>
<evidence type="ECO:0000313" key="6">
    <source>
        <dbReference type="EMBL" id="PND37478.1"/>
    </source>
</evidence>
<dbReference type="RefSeq" id="WP_102767396.1">
    <property type="nucleotide sequence ID" value="NZ_POSP01000003.1"/>
</dbReference>
<feature type="compositionally biased region" description="Polar residues" evidence="4">
    <location>
        <begin position="372"/>
        <end position="391"/>
    </location>
</feature>
<feature type="region of interest" description="Disordered" evidence="4">
    <location>
        <begin position="368"/>
        <end position="391"/>
    </location>
</feature>
<evidence type="ECO:0000259" key="5">
    <source>
        <dbReference type="PROSITE" id="PS51918"/>
    </source>
</evidence>
<dbReference type="InterPro" id="IPR040086">
    <property type="entry name" value="MJ0683-like"/>
</dbReference>
<dbReference type="Pfam" id="PF04055">
    <property type="entry name" value="Radical_SAM"/>
    <property type="match status" value="1"/>
</dbReference>
<dbReference type="SFLD" id="SFLDS00029">
    <property type="entry name" value="Radical_SAM"/>
    <property type="match status" value="1"/>
</dbReference>
<proteinExistence type="predicted"/>
<dbReference type="SUPFAM" id="SSF102114">
    <property type="entry name" value="Radical SAM enzymes"/>
    <property type="match status" value="1"/>
</dbReference>
<evidence type="ECO:0000256" key="1">
    <source>
        <dbReference type="ARBA" id="ARBA00022723"/>
    </source>
</evidence>
<dbReference type="SFLD" id="SFLDG01084">
    <property type="entry name" value="Uncharacterised_Radical_SAM_Su"/>
    <property type="match status" value="1"/>
</dbReference>
<dbReference type="GO" id="GO:0003824">
    <property type="term" value="F:catalytic activity"/>
    <property type="evidence" value="ECO:0007669"/>
    <property type="project" value="InterPro"/>
</dbReference>
<keyword evidence="2" id="KW-0408">Iron</keyword>
<dbReference type="AlphaFoldDB" id="A0A2N8KVI2"/>
<dbReference type="EMBL" id="POSP01000003">
    <property type="protein sequence ID" value="PND37478.1"/>
    <property type="molecule type" value="Genomic_DNA"/>
</dbReference>
<dbReference type="InterPro" id="IPR006638">
    <property type="entry name" value="Elp3/MiaA/NifB-like_rSAM"/>
</dbReference>
<dbReference type="CDD" id="cd01335">
    <property type="entry name" value="Radical_SAM"/>
    <property type="match status" value="1"/>
</dbReference>
<dbReference type="SMART" id="SM00729">
    <property type="entry name" value="Elp3"/>
    <property type="match status" value="1"/>
</dbReference>
<feature type="compositionally biased region" description="Pro residues" evidence="4">
    <location>
        <begin position="1"/>
        <end position="18"/>
    </location>
</feature>
<dbReference type="PANTHER" id="PTHR43432">
    <property type="entry name" value="SLR0285 PROTEIN"/>
    <property type="match status" value="1"/>
</dbReference>
<sequence>MSPLPPSRPKRPLPPVPTDQPLYIAADTLKGRGTAWALAHRFQSEQREQFDDGWGSLAQSFDPEALPPSTQIIEERAQRILSGNQSPDIPFDQSINPYRGCEHGCVYCFARPTHSYLNLSPGLDFETRIIAKVNAAERLQASFASPRYVPRLTCLGTATDAYQPIERKLGITRALIEVLQAHRHPFSVVTKSSGIERDLDLLQPMAEQQLVSCYISITTLDPALARILEPRAASPQRRLRSLQTLAEAGVPVGVSVSPLIPFLNEPELEQILEAAAALGARSAFCIPLRLPWEVNPLFQDWLQRHVPERAARIMARVRDMRGGRDNDPNFGSRMRGEGIWAQLLSQRLHKACARLGLSRERYPLDLTRFQRPATQRPASSATEPSSQGRLF</sequence>
<name>A0A2N8KVI2_9BURK</name>
<accession>A0A2N8KVI2</accession>
<dbReference type="InterPro" id="IPR058240">
    <property type="entry name" value="rSAM_sf"/>
</dbReference>